<dbReference type="EMBL" id="GAKP01020282">
    <property type="protein sequence ID" value="JAC38670.1"/>
    <property type="molecule type" value="Transcribed_RNA"/>
</dbReference>
<name>A0A034V999_BACDO</name>
<keyword evidence="4 10" id="KW-1133">Transmembrane helix</keyword>
<evidence type="ECO:0000256" key="4">
    <source>
        <dbReference type="ARBA" id="ARBA00022989"/>
    </source>
</evidence>
<evidence type="ECO:0000313" key="12">
    <source>
        <dbReference type="EMBL" id="JAC38672.1"/>
    </source>
</evidence>
<feature type="compositionally biased region" description="Low complexity" evidence="9">
    <location>
        <begin position="466"/>
        <end position="477"/>
    </location>
</feature>
<feature type="transmembrane region" description="Helical" evidence="10">
    <location>
        <begin position="367"/>
        <end position="387"/>
    </location>
</feature>
<feature type="region of interest" description="Disordered" evidence="9">
    <location>
        <begin position="1"/>
        <end position="56"/>
    </location>
</feature>
<dbReference type="PANTHER" id="PTHR11003:SF335">
    <property type="entry name" value="POTASSIUM CHANNEL DOMAIN-CONTAINING PROTEIN"/>
    <property type="match status" value="1"/>
</dbReference>
<evidence type="ECO:0000256" key="10">
    <source>
        <dbReference type="SAM" id="Phobius"/>
    </source>
</evidence>
<feature type="transmembrane region" description="Helical" evidence="10">
    <location>
        <begin position="241"/>
        <end position="259"/>
    </location>
</feature>
<feature type="transmembrane region" description="Helical" evidence="10">
    <location>
        <begin position="211"/>
        <end position="229"/>
    </location>
</feature>
<feature type="transmembrane region" description="Helical" evidence="10">
    <location>
        <begin position="338"/>
        <end position="360"/>
    </location>
</feature>
<evidence type="ECO:0000256" key="8">
    <source>
        <dbReference type="RuleBase" id="RU003857"/>
    </source>
</evidence>
<dbReference type="GO" id="GO:0030322">
    <property type="term" value="P:stabilization of membrane potential"/>
    <property type="evidence" value="ECO:0007669"/>
    <property type="project" value="TreeGrafter"/>
</dbReference>
<dbReference type="GO" id="GO:0022841">
    <property type="term" value="F:potassium ion leak channel activity"/>
    <property type="evidence" value="ECO:0007669"/>
    <property type="project" value="TreeGrafter"/>
</dbReference>
<feature type="transmembrane region" description="Helical" evidence="10">
    <location>
        <begin position="393"/>
        <end position="416"/>
    </location>
</feature>
<evidence type="ECO:0000256" key="5">
    <source>
        <dbReference type="ARBA" id="ARBA00023065"/>
    </source>
</evidence>
<evidence type="ECO:0000256" key="6">
    <source>
        <dbReference type="ARBA" id="ARBA00023136"/>
    </source>
</evidence>
<feature type="domain" description="Potassium channel" evidence="11">
    <location>
        <begin position="348"/>
        <end position="420"/>
    </location>
</feature>
<organism evidence="12">
    <name type="scientific">Bactrocera dorsalis</name>
    <name type="common">Oriental fruit fly</name>
    <name type="synonym">Dacus dorsalis</name>
    <dbReference type="NCBI Taxonomy" id="27457"/>
    <lineage>
        <taxon>Eukaryota</taxon>
        <taxon>Metazoa</taxon>
        <taxon>Ecdysozoa</taxon>
        <taxon>Arthropoda</taxon>
        <taxon>Hexapoda</taxon>
        <taxon>Insecta</taxon>
        <taxon>Pterygota</taxon>
        <taxon>Neoptera</taxon>
        <taxon>Endopterygota</taxon>
        <taxon>Diptera</taxon>
        <taxon>Brachycera</taxon>
        <taxon>Muscomorpha</taxon>
        <taxon>Tephritoidea</taxon>
        <taxon>Tephritidae</taxon>
        <taxon>Bactrocera</taxon>
        <taxon>Bactrocera</taxon>
    </lineage>
</organism>
<dbReference type="PANTHER" id="PTHR11003">
    <property type="entry name" value="POTASSIUM CHANNEL, SUBFAMILY K"/>
    <property type="match status" value="1"/>
</dbReference>
<comment type="similarity">
    <text evidence="8">Belongs to the two pore domain potassium channel (TC 1.A.1.8) family.</text>
</comment>
<feature type="compositionally biased region" description="Polar residues" evidence="9">
    <location>
        <begin position="1"/>
        <end position="17"/>
    </location>
</feature>
<dbReference type="SUPFAM" id="SSF81324">
    <property type="entry name" value="Voltage-gated potassium channels"/>
    <property type="match status" value="2"/>
</dbReference>
<protein>
    <submittedName>
        <fullName evidence="12">TWiK family of potassium channels protein 18</fullName>
    </submittedName>
</protein>
<feature type="compositionally biased region" description="Low complexity" evidence="9">
    <location>
        <begin position="18"/>
        <end position="27"/>
    </location>
</feature>
<dbReference type="Gene3D" id="1.10.287.70">
    <property type="match status" value="1"/>
</dbReference>
<reference evidence="12" key="1">
    <citation type="journal article" date="2014" name="BMC Genomics">
        <title>Characterizing the developmental transcriptome of the oriental fruit fly, Bactrocera dorsalis (Diptera: Tephritidae) through comparative genomic analysis with Drosophila melanogaster utilizing modENCODE datasets.</title>
        <authorList>
            <person name="Geib S.M."/>
            <person name="Calla B."/>
            <person name="Hall B."/>
            <person name="Hou S."/>
            <person name="Manoukis N.C."/>
        </authorList>
    </citation>
    <scope>NUCLEOTIDE SEQUENCE</scope>
    <source>
        <strain evidence="12">Punador</strain>
    </source>
</reference>
<dbReference type="GO" id="GO:0005886">
    <property type="term" value="C:plasma membrane"/>
    <property type="evidence" value="ECO:0007669"/>
    <property type="project" value="TreeGrafter"/>
</dbReference>
<dbReference type="EMBL" id="GAKP01020280">
    <property type="protein sequence ID" value="JAC38672.1"/>
    <property type="molecule type" value="Transcribed_RNA"/>
</dbReference>
<dbReference type="OrthoDB" id="297496at2759"/>
<keyword evidence="2 8" id="KW-0813">Transport</keyword>
<gene>
    <name evidence="12" type="primary">TWK18</name>
</gene>
<feature type="region of interest" description="Disordered" evidence="9">
    <location>
        <begin position="466"/>
        <end position="526"/>
    </location>
</feature>
<feature type="domain" description="Potassium channel" evidence="11">
    <location>
        <begin position="208"/>
        <end position="266"/>
    </location>
</feature>
<feature type="compositionally biased region" description="Polar residues" evidence="9">
    <location>
        <begin position="30"/>
        <end position="40"/>
    </location>
</feature>
<dbReference type="PRINTS" id="PR01333">
    <property type="entry name" value="2POREKCHANEL"/>
</dbReference>
<keyword evidence="5 8" id="KW-0406">Ion transport</keyword>
<evidence type="ECO:0000256" key="3">
    <source>
        <dbReference type="ARBA" id="ARBA00022692"/>
    </source>
</evidence>
<feature type="transmembrane region" description="Helical" evidence="10">
    <location>
        <begin position="113"/>
        <end position="137"/>
    </location>
</feature>
<dbReference type="GO" id="GO:0015271">
    <property type="term" value="F:outward rectifier potassium channel activity"/>
    <property type="evidence" value="ECO:0007669"/>
    <property type="project" value="TreeGrafter"/>
</dbReference>
<sequence length="526" mass="59479">MSNTPSVRIQMPPTMQSPRLALRPPRLNLSGVTSSGSNQLHPPLTGHPLATHPQTGLPLTAQTKESEQWPFFSASDFARGFSDFVDFTKAGMSFGEKFTFGLYEKLSKWSRKWFTHIFLFIVMVLFSAGGAMVFVVVEGHHANQVQLDLSYQRREFLKEMSSLASDPALLSDRQWLEGKVVNIMRSHKEAINSFINNEKTFEELEKQKNPWTFMNSMFFCGTIYTTIGYGHIAPVTTLGRTLAIVYAIIGIPLFLLILADYGKLFTRALKFLWVYVRRLYYTGTCRNIRKHQSVRDAMKLARRSSMFFGREMDIESRTTGPETPSSPFDETFEIDDEFNLPISVASFLLISYILIGALFYSMWENWSYFEAFYFVFISMSTIGFGDMVPNHPIFMMCSILYLVFGLALTSMFINVVQIKLSDTFKQASIKLSTTIGIELPPDENAEGAIENAEAGAETTVNLKMSPTAISPTSTTPANEFDLKVPPPAPPRPNSNNVSERESPPPLPSRKQEVESSEVKKKGWRFW</sequence>
<comment type="subcellular location">
    <subcellularLocation>
        <location evidence="1">Membrane</location>
        <topology evidence="1">Multi-pass membrane protein</topology>
    </subcellularLocation>
</comment>
<dbReference type="InterPro" id="IPR003280">
    <property type="entry name" value="2pore_dom_K_chnl"/>
</dbReference>
<proteinExistence type="inferred from homology"/>
<dbReference type="Pfam" id="PF07885">
    <property type="entry name" value="Ion_trans_2"/>
    <property type="match status" value="2"/>
</dbReference>
<accession>A0A034V999</accession>
<evidence type="ECO:0000256" key="7">
    <source>
        <dbReference type="ARBA" id="ARBA00023303"/>
    </source>
</evidence>
<dbReference type="EMBL" id="GAKP01020277">
    <property type="protein sequence ID" value="JAC38675.1"/>
    <property type="molecule type" value="Transcribed_RNA"/>
</dbReference>
<keyword evidence="6 10" id="KW-0472">Membrane</keyword>
<feature type="compositionally biased region" description="Basic and acidic residues" evidence="9">
    <location>
        <begin position="509"/>
        <end position="520"/>
    </location>
</feature>
<evidence type="ECO:0000256" key="2">
    <source>
        <dbReference type="ARBA" id="ARBA00022448"/>
    </source>
</evidence>
<evidence type="ECO:0000256" key="1">
    <source>
        <dbReference type="ARBA" id="ARBA00004141"/>
    </source>
</evidence>
<dbReference type="InterPro" id="IPR013099">
    <property type="entry name" value="K_chnl_dom"/>
</dbReference>
<keyword evidence="3 8" id="KW-0812">Transmembrane</keyword>
<keyword evidence="7 8" id="KW-0407">Ion channel</keyword>
<evidence type="ECO:0000259" key="11">
    <source>
        <dbReference type="Pfam" id="PF07885"/>
    </source>
</evidence>
<evidence type="ECO:0000256" key="9">
    <source>
        <dbReference type="SAM" id="MobiDB-lite"/>
    </source>
</evidence>
<dbReference type="AlphaFoldDB" id="A0A034V999"/>